<evidence type="ECO:0000313" key="2">
    <source>
        <dbReference type="Proteomes" id="UP000031549"/>
    </source>
</evidence>
<protein>
    <recommendedName>
        <fullName evidence="3">KGK family protein</fullName>
    </recommendedName>
</protein>
<name>A0A846HBC6_9CYAN</name>
<dbReference type="RefSeq" id="WP_039747888.1">
    <property type="nucleotide sequence ID" value="NZ_JTCM02000033.1"/>
</dbReference>
<organism evidence="1 2">
    <name type="scientific">Hassallia byssoidea VB512170</name>
    <dbReference type="NCBI Taxonomy" id="1304833"/>
    <lineage>
        <taxon>Bacteria</taxon>
        <taxon>Bacillati</taxon>
        <taxon>Cyanobacteriota</taxon>
        <taxon>Cyanophyceae</taxon>
        <taxon>Nostocales</taxon>
        <taxon>Tolypothrichaceae</taxon>
        <taxon>Hassallia</taxon>
    </lineage>
</organism>
<dbReference type="AlphaFoldDB" id="A0A846HBC6"/>
<evidence type="ECO:0000313" key="1">
    <source>
        <dbReference type="EMBL" id="NEU74049.1"/>
    </source>
</evidence>
<sequence length="101" mass="11363">MGNGFEGLSPDDVVSMTYGEILIPHHTFKVGEFKAKMKGVLPGNNELKDKWLTEGQSCEILKPGAKGWQKGKVRITLEFCPDEPESPLDDLRQQLKQIQHQ</sequence>
<dbReference type="InterPro" id="IPR014971">
    <property type="entry name" value="KGK"/>
</dbReference>
<dbReference type="Pfam" id="PF08872">
    <property type="entry name" value="KGK"/>
    <property type="match status" value="1"/>
</dbReference>
<gene>
    <name evidence="1" type="ORF">PI95_016165</name>
</gene>
<reference evidence="1 2" key="1">
    <citation type="journal article" date="2015" name="Genome Announc.">
        <title>Draft Genome Sequence of Cyanobacterium Hassallia byssoidea Strain VB512170, Isolated from Monuments in India.</title>
        <authorList>
            <person name="Singh D."/>
            <person name="Chandrababunaidu M.M."/>
            <person name="Panda A."/>
            <person name="Sen D."/>
            <person name="Bhattacharyya S."/>
            <person name="Adhikary S.P."/>
            <person name="Tripathy S."/>
        </authorList>
    </citation>
    <scope>NUCLEOTIDE SEQUENCE [LARGE SCALE GENOMIC DNA]</scope>
    <source>
        <strain evidence="1 2">VB512170</strain>
    </source>
</reference>
<dbReference type="EMBL" id="JTCM02000033">
    <property type="protein sequence ID" value="NEU74049.1"/>
    <property type="molecule type" value="Genomic_DNA"/>
</dbReference>
<dbReference type="Proteomes" id="UP000031549">
    <property type="component" value="Unassembled WGS sequence"/>
</dbReference>
<evidence type="ECO:0008006" key="3">
    <source>
        <dbReference type="Google" id="ProtNLM"/>
    </source>
</evidence>
<proteinExistence type="predicted"/>
<comment type="caution">
    <text evidence="1">The sequence shown here is derived from an EMBL/GenBank/DDBJ whole genome shotgun (WGS) entry which is preliminary data.</text>
</comment>
<accession>A0A846HBC6</accession>
<keyword evidence="2" id="KW-1185">Reference proteome</keyword>